<dbReference type="EMBL" id="JAGXEW010000007">
    <property type="protein sequence ID" value="KAK1169459.1"/>
    <property type="molecule type" value="Genomic_DNA"/>
</dbReference>
<proteinExistence type="predicted"/>
<dbReference type="Proteomes" id="UP001230051">
    <property type="component" value="Unassembled WGS sequence"/>
</dbReference>
<gene>
    <name evidence="1" type="ORF">AOXY_G8247</name>
</gene>
<keyword evidence="2" id="KW-1185">Reference proteome</keyword>
<evidence type="ECO:0000313" key="2">
    <source>
        <dbReference type="Proteomes" id="UP001230051"/>
    </source>
</evidence>
<accession>A0AAD8G8J8</accession>
<comment type="caution">
    <text evidence="1">The sequence shown here is derived from an EMBL/GenBank/DDBJ whole genome shotgun (WGS) entry which is preliminary data.</text>
</comment>
<reference evidence="1" key="1">
    <citation type="submission" date="2022-02" db="EMBL/GenBank/DDBJ databases">
        <title>Atlantic sturgeon de novo genome assembly.</title>
        <authorList>
            <person name="Stock M."/>
            <person name="Klopp C."/>
            <person name="Guiguen Y."/>
            <person name="Cabau C."/>
            <person name="Parinello H."/>
            <person name="Santidrian Yebra-Pimentel E."/>
            <person name="Kuhl H."/>
            <person name="Dirks R.P."/>
            <person name="Guessner J."/>
            <person name="Wuertz S."/>
            <person name="Du K."/>
            <person name="Schartl M."/>
        </authorList>
    </citation>
    <scope>NUCLEOTIDE SEQUENCE</scope>
    <source>
        <strain evidence="1">STURGEONOMICS-FGT-2020</strain>
        <tissue evidence="1">Whole blood</tissue>
    </source>
</reference>
<organism evidence="1 2">
    <name type="scientific">Acipenser oxyrinchus oxyrinchus</name>
    <dbReference type="NCBI Taxonomy" id="40147"/>
    <lineage>
        <taxon>Eukaryota</taxon>
        <taxon>Metazoa</taxon>
        <taxon>Chordata</taxon>
        <taxon>Craniata</taxon>
        <taxon>Vertebrata</taxon>
        <taxon>Euteleostomi</taxon>
        <taxon>Actinopterygii</taxon>
        <taxon>Chondrostei</taxon>
        <taxon>Acipenseriformes</taxon>
        <taxon>Acipenseridae</taxon>
        <taxon>Acipenser</taxon>
    </lineage>
</organism>
<name>A0AAD8G8J8_ACIOX</name>
<sequence length="68" mass="8080">MKTKVRVTQSLLRMRNKTRKKKVKLCLKCHGYVAGSTLWRKSRLHLKSSILQPCGHNINCIKYIYYEK</sequence>
<evidence type="ECO:0000313" key="1">
    <source>
        <dbReference type="EMBL" id="KAK1169459.1"/>
    </source>
</evidence>
<protein>
    <submittedName>
        <fullName evidence="1">Uncharacterized protein</fullName>
    </submittedName>
</protein>
<dbReference type="AlphaFoldDB" id="A0AAD8G8J8"/>